<keyword evidence="3" id="KW-1185">Reference proteome</keyword>
<reference evidence="3" key="1">
    <citation type="journal article" date="2019" name="Int. J. Syst. Evol. Microbiol.">
        <title>The Global Catalogue of Microorganisms (GCM) 10K type strain sequencing project: providing services to taxonomists for standard genome sequencing and annotation.</title>
        <authorList>
            <consortium name="The Broad Institute Genomics Platform"/>
            <consortium name="The Broad Institute Genome Sequencing Center for Infectious Disease"/>
            <person name="Wu L."/>
            <person name="Ma J."/>
        </authorList>
    </citation>
    <scope>NUCLEOTIDE SEQUENCE [LARGE SCALE GENOMIC DNA]</scope>
    <source>
        <strain evidence="3">NBRC 110140</strain>
    </source>
</reference>
<evidence type="ECO:0000259" key="1">
    <source>
        <dbReference type="Pfam" id="PF09836"/>
    </source>
</evidence>
<dbReference type="RefSeq" id="WP_284375667.1">
    <property type="nucleotide sequence ID" value="NZ_BSNN01000002.1"/>
</dbReference>
<protein>
    <submittedName>
        <fullName evidence="2">DUF2063 domain-containing protein</fullName>
    </submittedName>
</protein>
<dbReference type="InterPro" id="IPR018640">
    <property type="entry name" value="DUF2063"/>
</dbReference>
<accession>A0ABQ5VRZ0</accession>
<dbReference type="EMBL" id="BSNN01000002">
    <property type="protein sequence ID" value="GLQ34104.1"/>
    <property type="molecule type" value="Genomic_DNA"/>
</dbReference>
<dbReference type="Gene3D" id="1.10.150.690">
    <property type="entry name" value="DUF2063"/>
    <property type="match status" value="1"/>
</dbReference>
<name>A0ABQ5VRZ0_9RHOB</name>
<sequence>MSDFQAEFSSALLNPDIPTPEGVVNPDGKPATKRFDVYRNNVVHSLVSAMEEAFPVVKKIVGDGFFQAMATQYVRRNPPHDPMIMFYGDRFPEFITGFKPAESLPYLPDVARLELARRECYHAGDARPLDVSALSEIPEDKFASARFTLAPSLRLLDSLYPVHSIWHFNSVAQIKISNPQEWIMLTRPEFDVVPYLLDHATFTFVQCLARYQPLESAIAQCETITDDFDLSAAFGLLFQAGIVTNIET</sequence>
<comment type="caution">
    <text evidence="2">The sequence shown here is derived from an EMBL/GenBank/DDBJ whole genome shotgun (WGS) entry which is preliminary data.</text>
</comment>
<dbReference type="Proteomes" id="UP001156694">
    <property type="component" value="Unassembled WGS sequence"/>
</dbReference>
<organism evidence="2 3">
    <name type="scientific">Amylibacter marinus</name>
    <dbReference type="NCBI Taxonomy" id="1475483"/>
    <lineage>
        <taxon>Bacteria</taxon>
        <taxon>Pseudomonadati</taxon>
        <taxon>Pseudomonadota</taxon>
        <taxon>Alphaproteobacteria</taxon>
        <taxon>Rhodobacterales</taxon>
        <taxon>Paracoccaceae</taxon>
        <taxon>Amylibacter</taxon>
    </lineage>
</organism>
<dbReference type="InterPro" id="IPR044922">
    <property type="entry name" value="DUF2063_N_sf"/>
</dbReference>
<evidence type="ECO:0000313" key="3">
    <source>
        <dbReference type="Proteomes" id="UP001156694"/>
    </source>
</evidence>
<proteinExistence type="predicted"/>
<gene>
    <name evidence="2" type="ORF">GCM10007939_03870</name>
</gene>
<evidence type="ECO:0000313" key="2">
    <source>
        <dbReference type="EMBL" id="GLQ34104.1"/>
    </source>
</evidence>
<dbReference type="Pfam" id="PF09836">
    <property type="entry name" value="DUF2063"/>
    <property type="match status" value="1"/>
</dbReference>
<feature type="domain" description="Putative DNA-binding" evidence="1">
    <location>
        <begin position="4"/>
        <end position="95"/>
    </location>
</feature>